<dbReference type="AlphaFoldDB" id="A0A399D1U0"/>
<keyword evidence="3" id="KW-1185">Reference proteome</keyword>
<name>A0A399D1U0_9BACT</name>
<sequence>MKNLSFLVIALLLSLPAFSQQFEKEKINAEEFKNVKVTVGGDFAIQLQSLDHEADVELIDLKNNFNLPTANLNITADLAPGIQLFINNYMSSRHHNEAWVEGGYLVIDNMPFLPAADNVMKYLTIKAGVMMPNYGDAHFFRSNNADVLNNPFVGNWIMDAYTTNPGLEVMFRSNGFLALVGTNNGRLNYGRGNDIGEDLVFNWKLGYDTQVNDDLRLRASLSGYHVGEGHSGSYLWDGDRAGARYYNVMQKADAEGDNFRSGRWSPGSGQSEMNSYMANIFAQFHGLEVFGIYESMKGVRRDADQHFTQTALQALYRLGSFYVGTRLNKVSNNDGSSVNRTNIGGGWYMVENVLVKLDYVTQKYDGPAHGDIDGGKFNGLVFEAAISF</sequence>
<evidence type="ECO:0000313" key="3">
    <source>
        <dbReference type="Proteomes" id="UP000266441"/>
    </source>
</evidence>
<dbReference type="RefSeq" id="WP_119350523.1">
    <property type="nucleotide sequence ID" value="NZ_QWET01000009.1"/>
</dbReference>
<dbReference type="OrthoDB" id="638836at2"/>
<reference evidence="2 3" key="1">
    <citation type="journal article" date="2015" name="Int. J. Syst. Evol. Microbiol.">
        <title>Mariniphaga sediminis sp. nov., isolated from coastal sediment.</title>
        <authorList>
            <person name="Wang F.Q."/>
            <person name="Shen Q.Y."/>
            <person name="Chen G.J."/>
            <person name="Du Z.J."/>
        </authorList>
    </citation>
    <scope>NUCLEOTIDE SEQUENCE [LARGE SCALE GENOMIC DNA]</scope>
    <source>
        <strain evidence="2 3">SY21</strain>
    </source>
</reference>
<proteinExistence type="predicted"/>
<comment type="caution">
    <text evidence="2">The sequence shown here is derived from an EMBL/GenBank/DDBJ whole genome shotgun (WGS) entry which is preliminary data.</text>
</comment>
<evidence type="ECO:0008006" key="4">
    <source>
        <dbReference type="Google" id="ProtNLM"/>
    </source>
</evidence>
<organism evidence="2 3">
    <name type="scientific">Mariniphaga sediminis</name>
    <dbReference type="NCBI Taxonomy" id="1628158"/>
    <lineage>
        <taxon>Bacteria</taxon>
        <taxon>Pseudomonadati</taxon>
        <taxon>Bacteroidota</taxon>
        <taxon>Bacteroidia</taxon>
        <taxon>Marinilabiliales</taxon>
        <taxon>Prolixibacteraceae</taxon>
        <taxon>Mariniphaga</taxon>
    </lineage>
</organism>
<dbReference type="SUPFAM" id="SSF56935">
    <property type="entry name" value="Porins"/>
    <property type="match status" value="1"/>
</dbReference>
<feature type="chain" id="PRO_5017388153" description="Porin" evidence="1">
    <location>
        <begin position="20"/>
        <end position="388"/>
    </location>
</feature>
<feature type="signal peptide" evidence="1">
    <location>
        <begin position="1"/>
        <end position="19"/>
    </location>
</feature>
<gene>
    <name evidence="2" type="ORF">D1164_13495</name>
</gene>
<evidence type="ECO:0000256" key="1">
    <source>
        <dbReference type="SAM" id="SignalP"/>
    </source>
</evidence>
<dbReference type="EMBL" id="QWET01000009">
    <property type="protein sequence ID" value="RIH64651.1"/>
    <property type="molecule type" value="Genomic_DNA"/>
</dbReference>
<protein>
    <recommendedName>
        <fullName evidence="4">Porin</fullName>
    </recommendedName>
</protein>
<evidence type="ECO:0000313" key="2">
    <source>
        <dbReference type="EMBL" id="RIH64651.1"/>
    </source>
</evidence>
<accession>A0A399D1U0</accession>
<keyword evidence="1" id="KW-0732">Signal</keyword>
<dbReference type="Proteomes" id="UP000266441">
    <property type="component" value="Unassembled WGS sequence"/>
</dbReference>